<evidence type="ECO:0000313" key="2">
    <source>
        <dbReference type="Proteomes" id="UP000051256"/>
    </source>
</evidence>
<dbReference type="AlphaFoldDB" id="A0A0R2D235"/>
<sequence>MTIPGITQAATYYHQDGIDFNQLKVSHINTQSSAELINWSTTLVLLPLNSTTHKTAVVDSKRGIYKVKESTNSLINNHLNRGMQGCRQIINQIDRQAKIKEYRPVSHGTAIFFPLKSMSNNDNAIWIACHHMEAPTQPNPKTSVFYFKNCDIKVILPVTWYFINSRINDCNNHYFEVEKAWQEMDNYIHNPVEPDPHPCYILKKIVQGLLMDYGEFFAHQYDFEITTKELDKNINQFMREN</sequence>
<proteinExistence type="predicted"/>
<comment type="caution">
    <text evidence="1">The sequence shown here is derived from an EMBL/GenBank/DDBJ whole genome shotgun (WGS) entry which is preliminary data.</text>
</comment>
<keyword evidence="2" id="KW-1185">Reference proteome</keyword>
<dbReference type="Proteomes" id="UP000051256">
    <property type="component" value="Unassembled WGS sequence"/>
</dbReference>
<dbReference type="EMBL" id="AYZR01000004">
    <property type="protein sequence ID" value="KRM94523.1"/>
    <property type="molecule type" value="Genomic_DNA"/>
</dbReference>
<dbReference type="InterPro" id="IPR010461">
    <property type="entry name" value="ComK"/>
</dbReference>
<protein>
    <submittedName>
        <fullName evidence="1">Uncharacterized protein</fullName>
    </submittedName>
</protein>
<name>A0A0R2D235_9LACO</name>
<dbReference type="GO" id="GO:0030420">
    <property type="term" value="P:establishment of competence for transformation"/>
    <property type="evidence" value="ECO:0007669"/>
    <property type="project" value="InterPro"/>
</dbReference>
<gene>
    <name evidence="1" type="ORF">FC56_GL001481</name>
</gene>
<organism evidence="1 2">
    <name type="scientific">Lentilactobacillus senioris DSM 24302 = JCM 17472</name>
    <dbReference type="NCBI Taxonomy" id="1423802"/>
    <lineage>
        <taxon>Bacteria</taxon>
        <taxon>Bacillati</taxon>
        <taxon>Bacillota</taxon>
        <taxon>Bacilli</taxon>
        <taxon>Lactobacillales</taxon>
        <taxon>Lactobacillaceae</taxon>
        <taxon>Lentilactobacillus</taxon>
    </lineage>
</organism>
<dbReference type="RefSeq" id="WP_056977774.1">
    <property type="nucleotide sequence ID" value="NZ_AYZR01000004.1"/>
</dbReference>
<accession>A0A0R2D235</accession>
<reference evidence="1 2" key="1">
    <citation type="journal article" date="2015" name="Genome Announc.">
        <title>Expanding the biotechnology potential of lactobacilli through comparative genomics of 213 strains and associated genera.</title>
        <authorList>
            <person name="Sun Z."/>
            <person name="Harris H.M."/>
            <person name="McCann A."/>
            <person name="Guo C."/>
            <person name="Argimon S."/>
            <person name="Zhang W."/>
            <person name="Yang X."/>
            <person name="Jeffery I.B."/>
            <person name="Cooney J.C."/>
            <person name="Kagawa T.F."/>
            <person name="Liu W."/>
            <person name="Song Y."/>
            <person name="Salvetti E."/>
            <person name="Wrobel A."/>
            <person name="Rasinkangas P."/>
            <person name="Parkhill J."/>
            <person name="Rea M.C."/>
            <person name="O'Sullivan O."/>
            <person name="Ritari J."/>
            <person name="Douillard F.P."/>
            <person name="Paul Ross R."/>
            <person name="Yang R."/>
            <person name="Briner A.E."/>
            <person name="Felis G.E."/>
            <person name="de Vos W.M."/>
            <person name="Barrangou R."/>
            <person name="Klaenhammer T.R."/>
            <person name="Caufield P.W."/>
            <person name="Cui Y."/>
            <person name="Zhang H."/>
            <person name="O'Toole P.W."/>
        </authorList>
    </citation>
    <scope>NUCLEOTIDE SEQUENCE [LARGE SCALE GENOMIC DNA]</scope>
    <source>
        <strain evidence="1 2">DSM 24302</strain>
    </source>
</reference>
<dbReference type="Pfam" id="PF06338">
    <property type="entry name" value="ComK"/>
    <property type="match status" value="1"/>
</dbReference>
<evidence type="ECO:0000313" key="1">
    <source>
        <dbReference type="EMBL" id="KRM94523.1"/>
    </source>
</evidence>
<dbReference type="PATRIC" id="fig|1423802.4.peg.1499"/>